<dbReference type="InterPro" id="IPR003593">
    <property type="entry name" value="AAA+_ATPase"/>
</dbReference>
<dbReference type="SUPFAM" id="SSF52540">
    <property type="entry name" value="P-loop containing nucleoside triphosphate hydrolases"/>
    <property type="match status" value="1"/>
</dbReference>
<evidence type="ECO:0000256" key="6">
    <source>
        <dbReference type="ARBA" id="ARBA00022840"/>
    </source>
</evidence>
<dbReference type="GO" id="GO:0005524">
    <property type="term" value="F:ATP binding"/>
    <property type="evidence" value="ECO:0007669"/>
    <property type="project" value="UniProtKB-KW"/>
</dbReference>
<dbReference type="Pfam" id="PF00005">
    <property type="entry name" value="ABC_tran"/>
    <property type="match status" value="1"/>
</dbReference>
<feature type="transmembrane region" description="Helical" evidence="10">
    <location>
        <begin position="580"/>
        <end position="601"/>
    </location>
</feature>
<feature type="domain" description="ABC transporter" evidence="11">
    <location>
        <begin position="210"/>
        <end position="465"/>
    </location>
</feature>
<dbReference type="GO" id="GO:0140359">
    <property type="term" value="F:ABC-type transporter activity"/>
    <property type="evidence" value="ECO:0007669"/>
    <property type="project" value="InterPro"/>
</dbReference>
<accession>A0AA38G0J4</accession>
<dbReference type="GO" id="GO:0016887">
    <property type="term" value="F:ATP hydrolysis activity"/>
    <property type="evidence" value="ECO:0007669"/>
    <property type="project" value="InterPro"/>
</dbReference>
<evidence type="ECO:0000256" key="1">
    <source>
        <dbReference type="ARBA" id="ARBA00004141"/>
    </source>
</evidence>
<name>A0AA38G0J4_TAXCH</name>
<keyword evidence="5" id="KW-0547">Nucleotide-binding</keyword>
<keyword evidence="13" id="KW-1185">Reference proteome</keyword>
<dbReference type="PANTHER" id="PTHR48041:SF94">
    <property type="entry name" value="ABC TRANSPORTER G FAMILY MEMBER 22"/>
    <property type="match status" value="1"/>
</dbReference>
<dbReference type="InterPro" id="IPR013525">
    <property type="entry name" value="ABC2_TM"/>
</dbReference>
<feature type="region of interest" description="Disordered" evidence="9">
    <location>
        <begin position="1"/>
        <end position="103"/>
    </location>
</feature>
<dbReference type="SMART" id="SM00382">
    <property type="entry name" value="AAA"/>
    <property type="match status" value="1"/>
</dbReference>
<dbReference type="FunFam" id="3.40.50.300:FF:000337">
    <property type="entry name" value="ABC transporter G family member 22"/>
    <property type="match status" value="1"/>
</dbReference>
<evidence type="ECO:0000313" key="13">
    <source>
        <dbReference type="Proteomes" id="UP000824469"/>
    </source>
</evidence>
<comment type="similarity">
    <text evidence="2">Belongs to the ABC transporter superfamily. ABCG family. Eye pigment precursor importer (TC 3.A.1.204) subfamily.</text>
</comment>
<feature type="compositionally biased region" description="Basic and acidic residues" evidence="9">
    <location>
        <begin position="51"/>
        <end position="63"/>
    </location>
</feature>
<gene>
    <name evidence="12" type="ORF">KI387_022649</name>
</gene>
<proteinExistence type="inferred from homology"/>
<evidence type="ECO:0000256" key="8">
    <source>
        <dbReference type="ARBA" id="ARBA00023136"/>
    </source>
</evidence>
<evidence type="ECO:0000259" key="11">
    <source>
        <dbReference type="PROSITE" id="PS50893"/>
    </source>
</evidence>
<keyword evidence="3" id="KW-0813">Transport</keyword>
<keyword evidence="8 10" id="KW-0472">Membrane</keyword>
<dbReference type="AlphaFoldDB" id="A0AA38G0J4"/>
<dbReference type="EMBL" id="JAHRHJ020000005">
    <property type="protein sequence ID" value="KAH9314022.1"/>
    <property type="molecule type" value="Genomic_DNA"/>
</dbReference>
<evidence type="ECO:0000256" key="10">
    <source>
        <dbReference type="SAM" id="Phobius"/>
    </source>
</evidence>
<evidence type="ECO:0000256" key="2">
    <source>
        <dbReference type="ARBA" id="ARBA00005814"/>
    </source>
</evidence>
<comment type="subcellular location">
    <subcellularLocation>
        <location evidence="1">Membrane</location>
        <topology evidence="1">Multi-pass membrane protein</topology>
    </subcellularLocation>
</comment>
<feature type="transmembrane region" description="Helical" evidence="10">
    <location>
        <begin position="698"/>
        <end position="726"/>
    </location>
</feature>
<dbReference type="Pfam" id="PF19055">
    <property type="entry name" value="ABC2_membrane_7"/>
    <property type="match status" value="1"/>
</dbReference>
<dbReference type="PROSITE" id="PS50893">
    <property type="entry name" value="ABC_TRANSPORTER_2"/>
    <property type="match status" value="1"/>
</dbReference>
<dbReference type="OMA" id="WLAWEDY"/>
<dbReference type="Gene3D" id="3.40.50.300">
    <property type="entry name" value="P-loop containing nucleotide triphosphate hydrolases"/>
    <property type="match status" value="1"/>
</dbReference>
<evidence type="ECO:0000256" key="7">
    <source>
        <dbReference type="ARBA" id="ARBA00022989"/>
    </source>
</evidence>
<dbReference type="Pfam" id="PF01061">
    <property type="entry name" value="ABC2_membrane"/>
    <property type="match status" value="1"/>
</dbReference>
<feature type="compositionally biased region" description="Polar residues" evidence="9">
    <location>
        <begin position="64"/>
        <end position="81"/>
    </location>
</feature>
<reference evidence="12 13" key="1">
    <citation type="journal article" date="2021" name="Nat. Plants">
        <title>The Taxus genome provides insights into paclitaxel biosynthesis.</title>
        <authorList>
            <person name="Xiong X."/>
            <person name="Gou J."/>
            <person name="Liao Q."/>
            <person name="Li Y."/>
            <person name="Zhou Q."/>
            <person name="Bi G."/>
            <person name="Li C."/>
            <person name="Du R."/>
            <person name="Wang X."/>
            <person name="Sun T."/>
            <person name="Guo L."/>
            <person name="Liang H."/>
            <person name="Lu P."/>
            <person name="Wu Y."/>
            <person name="Zhang Z."/>
            <person name="Ro D.K."/>
            <person name="Shang Y."/>
            <person name="Huang S."/>
            <person name="Yan J."/>
        </authorList>
    </citation>
    <scope>NUCLEOTIDE SEQUENCE [LARGE SCALE GENOMIC DNA]</scope>
    <source>
        <strain evidence="12">Ta-2019</strain>
    </source>
</reference>
<feature type="transmembrane region" description="Helical" evidence="10">
    <location>
        <begin position="616"/>
        <end position="638"/>
    </location>
</feature>
<dbReference type="InterPro" id="IPR043926">
    <property type="entry name" value="ABCG_dom"/>
</dbReference>
<feature type="transmembrane region" description="Helical" evidence="10">
    <location>
        <begin position="674"/>
        <end position="692"/>
    </location>
</feature>
<dbReference type="Proteomes" id="UP000824469">
    <property type="component" value="Unassembled WGS sequence"/>
</dbReference>
<comment type="caution">
    <text evidence="12">The sequence shown here is derived from an EMBL/GenBank/DDBJ whole genome shotgun (WGS) entry which is preliminary data.</text>
</comment>
<dbReference type="PANTHER" id="PTHR48041">
    <property type="entry name" value="ABC TRANSPORTER G FAMILY MEMBER 28"/>
    <property type="match status" value="1"/>
</dbReference>
<feature type="transmembrane region" description="Helical" evidence="10">
    <location>
        <begin position="738"/>
        <end position="761"/>
    </location>
</feature>
<feature type="compositionally biased region" description="Polar residues" evidence="9">
    <location>
        <begin position="1"/>
        <end position="16"/>
    </location>
</feature>
<organism evidence="12 13">
    <name type="scientific">Taxus chinensis</name>
    <name type="common">Chinese yew</name>
    <name type="synonym">Taxus wallichiana var. chinensis</name>
    <dbReference type="NCBI Taxonomy" id="29808"/>
    <lineage>
        <taxon>Eukaryota</taxon>
        <taxon>Viridiplantae</taxon>
        <taxon>Streptophyta</taxon>
        <taxon>Embryophyta</taxon>
        <taxon>Tracheophyta</taxon>
        <taxon>Spermatophyta</taxon>
        <taxon>Pinopsida</taxon>
        <taxon>Pinidae</taxon>
        <taxon>Conifers II</taxon>
        <taxon>Cupressales</taxon>
        <taxon>Taxaceae</taxon>
        <taxon>Taxus</taxon>
    </lineage>
</organism>
<sequence>MEDNLSSESMPRTISDQMEELLQAKEALTLGERTAATSIGRPSLEQLDDGEASRKEVLIERKSSLSIGSAENKSHTPTSASAKKPPLGRKMQKQPSPRVSRHIPKWKSGQFRIEDELSNMNAFFEEVALSRASSASTNHGLSFSIAGPVMAPASATASAPTPTGDIGLINDLQEARLHAKIALNINESGFKDVEKGVNAQARSPSLPLYLKFIDVKYKVILKGTPTSLLRRSWTDPIFFEKDILHGVTGSVVPGEVLAMMGPSGSGKTTLVNLLSGRMQHFSGTITYNDQPYTKALKHRIGFVMQDDVLFPHLTVRETLTYTALLRLPNTLTKQQKEQRAQEVVCELGLERCQDTVIRGNFVRGISGGERKRVCIGCEILTDPSLLFLDEPTSGLDSTTALRIVQMLHDIAEAGRTVVTTIHQPSSRLFYKFDKLILLGEGHSVYFGKASNAMAYFSSIGFSPLIAMNPADLLLDLANGNIQDISIPTELMPKQHAESENTEDLNGEIAQMPSTQDVHEYLVEAYEIHVAPEEKDKLTQMNEISEDLKSAVSARREWGATWWNQFSILFFRGLKERRHEYLSFLRIAQVLSTAFILGLLWWQSKIDIPTGLQDQTGLVFFIAVFWGFFPVFTAIFTFPQERAMLAKERAMLAKERAVDMYRLSAYFMARTVSDVPLDLFLPIIYLLIVYFMAHLRMTATAFLLTMLTTFLSIVASQGLGLAIGATFMNLKKATTLASVSMLTFMLAGGFFVQRVTVFIKWIRYLSFNYYTYRILLKIQYDADQSYNCSSSKGCESIASSPSLRNIPLDGGAKEAMIMLLMVVAYRLLAYYSLQRMKLRV</sequence>
<evidence type="ECO:0000256" key="3">
    <source>
        <dbReference type="ARBA" id="ARBA00022448"/>
    </source>
</evidence>
<evidence type="ECO:0000313" key="12">
    <source>
        <dbReference type="EMBL" id="KAH9314022.1"/>
    </source>
</evidence>
<protein>
    <recommendedName>
        <fullName evidence="11">ABC transporter domain-containing protein</fullName>
    </recommendedName>
</protein>
<evidence type="ECO:0000256" key="4">
    <source>
        <dbReference type="ARBA" id="ARBA00022692"/>
    </source>
</evidence>
<dbReference type="PROSITE" id="PS00211">
    <property type="entry name" value="ABC_TRANSPORTER_1"/>
    <property type="match status" value="1"/>
</dbReference>
<keyword evidence="7 10" id="KW-1133">Transmembrane helix</keyword>
<keyword evidence="4 10" id="KW-0812">Transmembrane</keyword>
<dbReference type="GO" id="GO:0016020">
    <property type="term" value="C:membrane"/>
    <property type="evidence" value="ECO:0007669"/>
    <property type="project" value="UniProtKB-SubCell"/>
</dbReference>
<evidence type="ECO:0000256" key="5">
    <source>
        <dbReference type="ARBA" id="ARBA00022741"/>
    </source>
</evidence>
<keyword evidence="6" id="KW-0067">ATP-binding</keyword>
<dbReference type="InterPro" id="IPR003439">
    <property type="entry name" value="ABC_transporter-like_ATP-bd"/>
</dbReference>
<dbReference type="InterPro" id="IPR017871">
    <property type="entry name" value="ABC_transporter-like_CS"/>
</dbReference>
<evidence type="ECO:0000256" key="9">
    <source>
        <dbReference type="SAM" id="MobiDB-lite"/>
    </source>
</evidence>
<dbReference type="InterPro" id="IPR027417">
    <property type="entry name" value="P-loop_NTPase"/>
</dbReference>
<dbReference type="InterPro" id="IPR050352">
    <property type="entry name" value="ABCG_transporters"/>
</dbReference>